<dbReference type="EMBL" id="BART01007250">
    <property type="protein sequence ID" value="GAG55319.1"/>
    <property type="molecule type" value="Genomic_DNA"/>
</dbReference>
<evidence type="ECO:0008006" key="2">
    <source>
        <dbReference type="Google" id="ProtNLM"/>
    </source>
</evidence>
<reference evidence="1" key="1">
    <citation type="journal article" date="2014" name="Front. Microbiol.">
        <title>High frequency of phylogenetically diverse reductive dehalogenase-homologous genes in deep subseafloor sedimentary metagenomes.</title>
        <authorList>
            <person name="Kawai M."/>
            <person name="Futagami T."/>
            <person name="Toyoda A."/>
            <person name="Takaki Y."/>
            <person name="Nishi S."/>
            <person name="Hori S."/>
            <person name="Arai W."/>
            <person name="Tsubouchi T."/>
            <person name="Morono Y."/>
            <person name="Uchiyama I."/>
            <person name="Ito T."/>
            <person name="Fujiyama A."/>
            <person name="Inagaki F."/>
            <person name="Takami H."/>
        </authorList>
    </citation>
    <scope>NUCLEOTIDE SEQUENCE</scope>
    <source>
        <strain evidence="1">Expedition CK06-06</strain>
    </source>
</reference>
<organism evidence="1">
    <name type="scientific">marine sediment metagenome</name>
    <dbReference type="NCBI Taxonomy" id="412755"/>
    <lineage>
        <taxon>unclassified sequences</taxon>
        <taxon>metagenomes</taxon>
        <taxon>ecological metagenomes</taxon>
    </lineage>
</organism>
<dbReference type="AlphaFoldDB" id="X0YH13"/>
<accession>X0YH13</accession>
<sequence length="129" mass="15207">MMVNKMKCTENQVKNAISDYLAIMRIHCWRQNSGGYGGEYKKKDGTKKKRFFWFMQWLWPRKDEGLIFLDIGGILPDGRYFEVEVKATGKEPTEAQYYTIAYIKTSTNAVALWADSVDMFIEKWRNIKQ</sequence>
<comment type="caution">
    <text evidence="1">The sequence shown here is derived from an EMBL/GenBank/DDBJ whole genome shotgun (WGS) entry which is preliminary data.</text>
</comment>
<proteinExistence type="predicted"/>
<protein>
    <recommendedName>
        <fullName evidence="2">VRR-NUC domain-containing protein</fullName>
    </recommendedName>
</protein>
<name>X0YH13_9ZZZZ</name>
<gene>
    <name evidence="1" type="ORF">S01H4_16526</name>
</gene>
<evidence type="ECO:0000313" key="1">
    <source>
        <dbReference type="EMBL" id="GAG55319.1"/>
    </source>
</evidence>